<dbReference type="InterPro" id="IPR004017">
    <property type="entry name" value="Cys_rich_dom"/>
</dbReference>
<dbReference type="SUPFAM" id="SSF56176">
    <property type="entry name" value="FAD-binding/transporter-associated domain-like"/>
    <property type="match status" value="1"/>
</dbReference>
<dbReference type="PANTHER" id="PTHR42934:SF2">
    <property type="entry name" value="GLYCOLATE OXIDASE SUBUNIT GLCD"/>
    <property type="match status" value="1"/>
</dbReference>
<dbReference type="EMBL" id="LROM01000097">
    <property type="protein sequence ID" value="OEZ97524.1"/>
    <property type="molecule type" value="Genomic_DNA"/>
</dbReference>
<keyword evidence="8" id="KW-0560">Oxidoreductase</keyword>
<dbReference type="InterPro" id="IPR017896">
    <property type="entry name" value="4Fe4S_Fe-S-bd"/>
</dbReference>
<dbReference type="GO" id="GO:0051536">
    <property type="term" value="F:iron-sulfur cluster binding"/>
    <property type="evidence" value="ECO:0007669"/>
    <property type="project" value="UniProtKB-KW"/>
</dbReference>
<evidence type="ECO:0000256" key="3">
    <source>
        <dbReference type="ARBA" id="ARBA00022827"/>
    </source>
</evidence>
<dbReference type="Pfam" id="PF01565">
    <property type="entry name" value="FAD_binding_4"/>
    <property type="match status" value="1"/>
</dbReference>
<dbReference type="GO" id="GO:0016491">
    <property type="term" value="F:oxidoreductase activity"/>
    <property type="evidence" value="ECO:0007669"/>
    <property type="project" value="UniProtKB-KW"/>
</dbReference>
<dbReference type="Pfam" id="PF12447">
    <property type="entry name" value="DUF3683"/>
    <property type="match status" value="1"/>
</dbReference>
<dbReference type="InterPro" id="IPR021817">
    <property type="entry name" value="DUF3400"/>
</dbReference>
<evidence type="ECO:0000259" key="7">
    <source>
        <dbReference type="PROSITE" id="PS51387"/>
    </source>
</evidence>
<dbReference type="InterPro" id="IPR036318">
    <property type="entry name" value="FAD-bd_PCMH-like_sf"/>
</dbReference>
<dbReference type="InterPro" id="IPR016169">
    <property type="entry name" value="FAD-bd_PCMH_sub2"/>
</dbReference>
<dbReference type="Pfam" id="PF02913">
    <property type="entry name" value="FAD-oxidase_C"/>
    <property type="match status" value="2"/>
</dbReference>
<keyword evidence="4" id="KW-0408">Iron</keyword>
<keyword evidence="1" id="KW-0285">Flavoprotein</keyword>
<dbReference type="Pfam" id="PF02754">
    <property type="entry name" value="CCG"/>
    <property type="match status" value="2"/>
</dbReference>
<evidence type="ECO:0000259" key="6">
    <source>
        <dbReference type="PROSITE" id="PS51379"/>
    </source>
</evidence>
<dbReference type="GO" id="GO:0071949">
    <property type="term" value="F:FAD binding"/>
    <property type="evidence" value="ECO:0007669"/>
    <property type="project" value="InterPro"/>
</dbReference>
<gene>
    <name evidence="8" type="ORF">DUPY_35660</name>
</gene>
<dbReference type="Gene3D" id="3.30.465.10">
    <property type="match status" value="1"/>
</dbReference>
<evidence type="ECO:0000313" key="9">
    <source>
        <dbReference type="Proteomes" id="UP000175989"/>
    </source>
</evidence>
<dbReference type="InterPro" id="IPR017900">
    <property type="entry name" value="4Fe4S_Fe_S_CS"/>
</dbReference>
<dbReference type="PROSITE" id="PS51387">
    <property type="entry name" value="FAD_PCMH"/>
    <property type="match status" value="1"/>
</dbReference>
<dbReference type="PATRIC" id="fig|762836.4.peg.3674"/>
<dbReference type="EC" id="1.-.-.-" evidence="8"/>
<evidence type="ECO:0000256" key="4">
    <source>
        <dbReference type="ARBA" id="ARBA00023004"/>
    </source>
</evidence>
<keyword evidence="9" id="KW-1185">Reference proteome</keyword>
<dbReference type="Pfam" id="PF13183">
    <property type="entry name" value="Fer4_8"/>
    <property type="match status" value="1"/>
</dbReference>
<dbReference type="PANTHER" id="PTHR42934">
    <property type="entry name" value="GLYCOLATE OXIDASE SUBUNIT GLCD"/>
    <property type="match status" value="1"/>
</dbReference>
<dbReference type="Gene3D" id="1.10.1060.10">
    <property type="entry name" value="Alpha-helical ferredoxin"/>
    <property type="match status" value="1"/>
</dbReference>
<dbReference type="SUPFAM" id="SSF46548">
    <property type="entry name" value="alpha-helical ferredoxin"/>
    <property type="match status" value="1"/>
</dbReference>
<dbReference type="InterPro" id="IPR051914">
    <property type="entry name" value="FAD-linked_OxidoTrans_Type4"/>
</dbReference>
<dbReference type="OrthoDB" id="9811557at2"/>
<evidence type="ECO:0000256" key="5">
    <source>
        <dbReference type="ARBA" id="ARBA00023014"/>
    </source>
</evidence>
<reference evidence="9" key="1">
    <citation type="journal article" date="2016" name="Front. Microbiol.">
        <title>Molecular Keys to the Janthinobacterium and Duganella spp. Interaction with the Plant Pathogen Fusarium graminearum.</title>
        <authorList>
            <person name="Haack F.S."/>
            <person name="Poehlein A."/>
            <person name="Kroger C."/>
            <person name="Voigt C.A."/>
            <person name="Piepenbring M."/>
            <person name="Bode H.B."/>
            <person name="Daniel R."/>
            <person name="Schafer W."/>
            <person name="Streit W.R."/>
        </authorList>
    </citation>
    <scope>NUCLEOTIDE SEQUENCE [LARGE SCALE GENOMIC DNA]</scope>
    <source>
        <strain evidence="9">T54</strain>
    </source>
</reference>
<accession>A0A1E7WGB2</accession>
<proteinExistence type="predicted"/>
<evidence type="ECO:0000256" key="2">
    <source>
        <dbReference type="ARBA" id="ARBA00022723"/>
    </source>
</evidence>
<evidence type="ECO:0000313" key="8">
    <source>
        <dbReference type="EMBL" id="OEZ97524.1"/>
    </source>
</evidence>
<feature type="domain" description="FAD-binding PCMH-type" evidence="7">
    <location>
        <begin position="192"/>
        <end position="430"/>
    </location>
</feature>
<protein>
    <submittedName>
        <fullName evidence="8">Putative FAD-linked oxidoreductase</fullName>
        <ecNumber evidence="8">1.-.-.-</ecNumber>
    </submittedName>
</protein>
<comment type="caution">
    <text evidence="8">The sequence shown here is derived from an EMBL/GenBank/DDBJ whole genome shotgun (WGS) entry which is preliminary data.</text>
</comment>
<evidence type="ECO:0000256" key="1">
    <source>
        <dbReference type="ARBA" id="ARBA00022630"/>
    </source>
</evidence>
<dbReference type="RefSeq" id="WP_070249741.1">
    <property type="nucleotide sequence ID" value="NZ_LROM01000097.1"/>
</dbReference>
<dbReference type="SUPFAM" id="SSF55103">
    <property type="entry name" value="FAD-linked oxidases, C-terminal domain"/>
    <property type="match status" value="1"/>
</dbReference>
<name>A0A1E7WGB2_9BURK</name>
<sequence>MNAPAQIQALLAETPHGPEASRLREIPYNYTSFSDREIVIRLLGEESWSLLDALRGARQTGRSARMLYEVLGDIWAVRRNPYLQDDMLDNPKRRQELIDALHHRLAEVDKRRLTVEDDGAENDAHARQRSDNVVKLLRAASKAVADFGEEFKQVYDLRKRTTKVLGRYTEKHNVCFDGMKRISHVTDATDWRVEYPFVVLTPDSEEEMAGLVKGCIELGLTIIPRGGGTGYTGGAIPLTPMSAVINTEKLLNMGAVEMKVLPGLDQEYATIYTGAGVITNKVSEAAEKAGFVFAVDPTSAHASCIGGNIAMNAGGKKAVLWGTALDNLASWRMVDPNGDWLEVTRLDHNLSKIHDTPLARFKLEWSHPNRLGEVKGEPFKTEILEIEGRKFRKEGLGKDVTDKFLSGLPGIQKEGTDGLITSGRWILHKMPKFARTVCLEFFGQARDAIPSIVEIKDYLDGLPATGEQFKTLRLAGLEHLDERYLRAVGYATKSKRGVLPKMALFGDIVGDDENAVAIAASEVVRLANTRVGEGFVAVSPEARKKFWLDRARTAAIAKHTNAFKINEDVVIPLNRMGEYTDGIERINIELSIKNKLQLVDELQTFFAAGNLPIGKSDDAEDAVGDAEMLGDRQQQAEALLTQVHARWTYLLAHLDLPLVGVTNELAEHGMERLLPVFEERLKTQPDATLFDIVQDRTIRVTWKQELRAQLRQIFNGAAYKLILDEASAIHKRVLRGRVFVALHMHAGDGNVHTNLPVNSDHYEMLQLAHQAVARIMVLARSLNGVISGEHGIGITKLEFLTEEEIGPFRDYKMRVDPEGRFNKGKLLNLPGMEADLSNAYTPSFGLMGHESLIMQQSDIGAIANSVKDCLRCGKCKPVCSTHVPRANLLYSPRDKILATSSLIEAFLYEEQTRRGISIKHWEEFEDVADHCTVCHKCVTPCPVNIDFGDVSMNMRNLLRKMEKKSFKPALAATMFFLNASDPTTINATRQVMSNWGFKAQRLGHDLLKKFAKKQTKAPPPTVGKPKVREQVIHFINKKMPGNLPKKSARALLDIEDDKVIPIIRNPKTTNADTEAVFYFPGCGSERLFSQVGLATQAMLWEVGVQTVLPPGYLCCGYPQRGNGEFDKAEKMMTDNRVLFHRMANTLNYLDIKTVLVSCGTCYDQLATYEFDKIFPGCRIMDIHEYLLEKKVKLEGVNGTRYMYHEPCHNPMKLQESGKTINALISTVDHVKIEKNDRCCGDSGTLQVSRPDISTQVRFRKEEEMIKGAEKLRADGFDGEVKILTSCPSCLGGVSRYGEDAGTTADYIVVEIAKHLLGENWMPDYVKRANDGGIERVLV</sequence>
<dbReference type="PROSITE" id="PS00198">
    <property type="entry name" value="4FE4S_FER_1"/>
    <property type="match status" value="1"/>
</dbReference>
<keyword evidence="5" id="KW-0411">Iron-sulfur</keyword>
<dbReference type="GO" id="GO:0046872">
    <property type="term" value="F:metal ion binding"/>
    <property type="evidence" value="ECO:0007669"/>
    <property type="project" value="UniProtKB-KW"/>
</dbReference>
<dbReference type="Proteomes" id="UP000175989">
    <property type="component" value="Unassembled WGS sequence"/>
</dbReference>
<dbReference type="InterPro" id="IPR016164">
    <property type="entry name" value="FAD-linked_Oxase-like_C"/>
</dbReference>
<keyword evidence="3" id="KW-0274">FAD</keyword>
<organism evidence="8 9">
    <name type="scientific">Duganella phyllosphaerae</name>
    <dbReference type="NCBI Taxonomy" id="762836"/>
    <lineage>
        <taxon>Bacteria</taxon>
        <taxon>Pseudomonadati</taxon>
        <taxon>Pseudomonadota</taxon>
        <taxon>Betaproteobacteria</taxon>
        <taxon>Burkholderiales</taxon>
        <taxon>Oxalobacteraceae</taxon>
        <taxon>Telluria group</taxon>
        <taxon>Duganella</taxon>
    </lineage>
</organism>
<feature type="domain" description="4Fe-4S ferredoxin-type" evidence="6">
    <location>
        <begin position="921"/>
        <end position="950"/>
    </location>
</feature>
<dbReference type="InterPro" id="IPR004113">
    <property type="entry name" value="FAD-bd_oxidored_4_C"/>
</dbReference>
<dbReference type="InterPro" id="IPR006094">
    <property type="entry name" value="Oxid_FAD_bind_N"/>
</dbReference>
<dbReference type="InterPro" id="IPR016166">
    <property type="entry name" value="FAD-bd_PCMH"/>
</dbReference>
<dbReference type="Gene3D" id="3.30.70.2740">
    <property type="match status" value="1"/>
</dbReference>
<dbReference type="InterPro" id="IPR009051">
    <property type="entry name" value="Helical_ferredxn"/>
</dbReference>
<keyword evidence="2" id="KW-0479">Metal-binding</keyword>
<dbReference type="InterPro" id="IPR022153">
    <property type="entry name" value="DUF3683"/>
</dbReference>
<dbReference type="Pfam" id="PF11880">
    <property type="entry name" value="DUF3400"/>
    <property type="match status" value="1"/>
</dbReference>
<dbReference type="PROSITE" id="PS51379">
    <property type="entry name" value="4FE4S_FER_2"/>
    <property type="match status" value="1"/>
</dbReference>